<dbReference type="AlphaFoldDB" id="A0A1G8IQH8"/>
<evidence type="ECO:0000256" key="1">
    <source>
        <dbReference type="SAM" id="Phobius"/>
    </source>
</evidence>
<evidence type="ECO:0000313" key="3">
    <source>
        <dbReference type="Proteomes" id="UP000199017"/>
    </source>
</evidence>
<accession>A0A1G8IQH8</accession>
<name>A0A1G8IQH8_9BACI</name>
<feature type="transmembrane region" description="Helical" evidence="1">
    <location>
        <begin position="12"/>
        <end position="32"/>
    </location>
</feature>
<sequence>MFENNNSSFDGVTFNNAIIWAVFIALLLFGAVETREGTVIPEVMGGIN</sequence>
<keyword evidence="1" id="KW-0812">Transmembrane</keyword>
<organism evidence="2 3">
    <name type="scientific">Alteribacillus bidgolensis</name>
    <dbReference type="NCBI Taxonomy" id="930129"/>
    <lineage>
        <taxon>Bacteria</taxon>
        <taxon>Bacillati</taxon>
        <taxon>Bacillota</taxon>
        <taxon>Bacilli</taxon>
        <taxon>Bacillales</taxon>
        <taxon>Bacillaceae</taxon>
        <taxon>Alteribacillus</taxon>
    </lineage>
</organism>
<dbReference type="EMBL" id="FNDU01000005">
    <property type="protein sequence ID" value="SDI21219.1"/>
    <property type="molecule type" value="Genomic_DNA"/>
</dbReference>
<proteinExistence type="predicted"/>
<protein>
    <submittedName>
        <fullName evidence="2">Uncharacterized protein</fullName>
    </submittedName>
</protein>
<dbReference type="Proteomes" id="UP000199017">
    <property type="component" value="Unassembled WGS sequence"/>
</dbReference>
<reference evidence="2 3" key="1">
    <citation type="submission" date="2016-10" db="EMBL/GenBank/DDBJ databases">
        <authorList>
            <person name="de Groot N.N."/>
        </authorList>
    </citation>
    <scope>NUCLEOTIDE SEQUENCE [LARGE SCALE GENOMIC DNA]</scope>
    <source>
        <strain evidence="3">P4B,CCM 7963,CECT 7998,DSM 25260,IBRC-M 10614,KCTC 13821</strain>
    </source>
</reference>
<dbReference type="RefSeq" id="WP_170032139.1">
    <property type="nucleotide sequence ID" value="NZ_FNDU01000005.1"/>
</dbReference>
<keyword evidence="1" id="KW-1133">Transmembrane helix</keyword>
<keyword evidence="3" id="KW-1185">Reference proteome</keyword>
<gene>
    <name evidence="2" type="ORF">SAMN05216352_105300</name>
</gene>
<evidence type="ECO:0000313" key="2">
    <source>
        <dbReference type="EMBL" id="SDI21219.1"/>
    </source>
</evidence>
<keyword evidence="1" id="KW-0472">Membrane</keyword>